<evidence type="ECO:0000256" key="8">
    <source>
        <dbReference type="ARBA" id="ARBA00023186"/>
    </source>
</evidence>
<evidence type="ECO:0000313" key="11">
    <source>
        <dbReference type="EMBL" id="KAK8895025.1"/>
    </source>
</evidence>
<feature type="compositionally biased region" description="Basic and acidic residues" evidence="10">
    <location>
        <begin position="358"/>
        <end position="368"/>
    </location>
</feature>
<evidence type="ECO:0000256" key="1">
    <source>
        <dbReference type="ARBA" id="ARBA00004240"/>
    </source>
</evidence>
<proteinExistence type="inferred from homology"/>
<evidence type="ECO:0000256" key="6">
    <source>
        <dbReference type="ARBA" id="ARBA00022833"/>
    </source>
</evidence>
<organism evidence="11 12">
    <name type="scientific">Tritrichomonas musculus</name>
    <dbReference type="NCBI Taxonomy" id="1915356"/>
    <lineage>
        <taxon>Eukaryota</taxon>
        <taxon>Metamonada</taxon>
        <taxon>Parabasalia</taxon>
        <taxon>Tritrichomonadida</taxon>
        <taxon>Tritrichomonadidae</taxon>
        <taxon>Tritrichomonas</taxon>
    </lineage>
</organism>
<evidence type="ECO:0000256" key="4">
    <source>
        <dbReference type="ARBA" id="ARBA00022734"/>
    </source>
</evidence>
<keyword evidence="7" id="KW-0106">Calcium</keyword>
<dbReference type="Gene3D" id="2.10.250.10">
    <property type="entry name" value="Calreticulin/calnexin, P domain"/>
    <property type="match status" value="1"/>
</dbReference>
<keyword evidence="8 9" id="KW-0143">Chaperone</keyword>
<feature type="signal peptide" evidence="9">
    <location>
        <begin position="1"/>
        <end position="17"/>
    </location>
</feature>
<evidence type="ECO:0000256" key="9">
    <source>
        <dbReference type="RuleBase" id="RU362126"/>
    </source>
</evidence>
<dbReference type="PANTHER" id="PTHR11073:SF2">
    <property type="entry name" value="CALRETICULIN"/>
    <property type="match status" value="1"/>
</dbReference>
<evidence type="ECO:0000256" key="3">
    <source>
        <dbReference type="ARBA" id="ARBA00022723"/>
    </source>
</evidence>
<keyword evidence="3" id="KW-0479">Metal-binding</keyword>
<evidence type="ECO:0008006" key="13">
    <source>
        <dbReference type="Google" id="ProtNLM"/>
    </source>
</evidence>
<evidence type="ECO:0000256" key="2">
    <source>
        <dbReference type="ARBA" id="ARBA00010983"/>
    </source>
</evidence>
<keyword evidence="4" id="KW-0430">Lectin</keyword>
<comment type="similarity">
    <text evidence="2 9">Belongs to the calreticulin family.</text>
</comment>
<reference evidence="11 12" key="1">
    <citation type="submission" date="2024-04" db="EMBL/GenBank/DDBJ databases">
        <title>Tritrichomonas musculus Genome.</title>
        <authorList>
            <person name="Alves-Ferreira E."/>
            <person name="Grigg M."/>
            <person name="Lorenzi H."/>
            <person name="Galac M."/>
        </authorList>
    </citation>
    <scope>NUCLEOTIDE SEQUENCE [LARGE SCALE GENOMIC DNA]</scope>
    <source>
        <strain evidence="11 12">EAF2021</strain>
    </source>
</reference>
<dbReference type="SUPFAM" id="SSF63887">
    <property type="entry name" value="P-domain of calnexin/calreticulin"/>
    <property type="match status" value="1"/>
</dbReference>
<keyword evidence="9" id="KW-0732">Signal</keyword>
<comment type="caution">
    <text evidence="11">The sequence shown here is derived from an EMBL/GenBank/DDBJ whole genome shotgun (WGS) entry which is preliminary data.</text>
</comment>
<evidence type="ECO:0000256" key="5">
    <source>
        <dbReference type="ARBA" id="ARBA00022824"/>
    </source>
</evidence>
<evidence type="ECO:0000256" key="7">
    <source>
        <dbReference type="ARBA" id="ARBA00022837"/>
    </source>
</evidence>
<dbReference type="Gene3D" id="2.60.120.200">
    <property type="match status" value="1"/>
</dbReference>
<comment type="subcellular location">
    <subcellularLocation>
        <location evidence="1">Endoplasmic reticulum</location>
    </subcellularLocation>
</comment>
<evidence type="ECO:0000256" key="10">
    <source>
        <dbReference type="SAM" id="MobiDB-lite"/>
    </source>
</evidence>
<dbReference type="Pfam" id="PF00262">
    <property type="entry name" value="Calreticulin"/>
    <property type="match status" value="2"/>
</dbReference>
<feature type="region of interest" description="Disordered" evidence="10">
    <location>
        <begin position="358"/>
        <end position="388"/>
    </location>
</feature>
<feature type="chain" id="PRO_5044968495" description="Calreticulin family protein" evidence="9">
    <location>
        <begin position="18"/>
        <end position="388"/>
    </location>
</feature>
<sequence length="388" mass="45561">MLYFFLFLNLITCEVYFEERFTRGWDKRWTKSSRVNPGKLAGRFTVSAGSYYVERRIQRGLQTLDDGREYLISSKFKKCFNTTGKDLIFQFSVKLEGKIEKGQAYLKLLPSSSKPNTFSRKTPYSVLFGPDFRGWDRRHIDFRIFRNRTEYKTMQPILAFNDHYTHVYTLIIFKNQTYKILKDNFTDIESSLEEAFNYCQPPMIPDPYEVKPDDWEDVETIDDPDDIPPAWVNNIPQFIPDDTAKRPDDWNDETNGAWTPPLIPNPDFKREWKPRQIPNPAFRGDWQPKMIPNPEYNPDIHFGKPEDLCYVGIDVEQDVAGSIWNNILVTDDFAYSQKVMEETFFSIRDAERIVYARNQEKEKNKESGGLHNQRNGGADNDDKLPTDL</sequence>
<dbReference type="Proteomes" id="UP001470230">
    <property type="component" value="Unassembled WGS sequence"/>
</dbReference>
<dbReference type="InterPro" id="IPR001580">
    <property type="entry name" value="Calret/calnex"/>
</dbReference>
<keyword evidence="5 9" id="KW-0256">Endoplasmic reticulum</keyword>
<evidence type="ECO:0000313" key="12">
    <source>
        <dbReference type="Proteomes" id="UP001470230"/>
    </source>
</evidence>
<protein>
    <recommendedName>
        <fullName evidence="13">Calreticulin family protein</fullName>
    </recommendedName>
</protein>
<dbReference type="InterPro" id="IPR009033">
    <property type="entry name" value="Calreticulin/calnexin_P_dom_sf"/>
</dbReference>
<keyword evidence="6" id="KW-0862">Zinc</keyword>
<dbReference type="PANTHER" id="PTHR11073">
    <property type="entry name" value="CALRETICULIN AND CALNEXIN"/>
    <property type="match status" value="1"/>
</dbReference>
<dbReference type="PRINTS" id="PR00626">
    <property type="entry name" value="CALRETICULIN"/>
</dbReference>
<dbReference type="InterPro" id="IPR013320">
    <property type="entry name" value="ConA-like_dom_sf"/>
</dbReference>
<dbReference type="SUPFAM" id="SSF49899">
    <property type="entry name" value="Concanavalin A-like lectins/glucanases"/>
    <property type="match status" value="1"/>
</dbReference>
<gene>
    <name evidence="11" type="ORF">M9Y10_023467</name>
</gene>
<name>A0ABR2KYD4_9EUKA</name>
<keyword evidence="12" id="KW-1185">Reference proteome</keyword>
<dbReference type="EMBL" id="JAPFFF010000003">
    <property type="protein sequence ID" value="KAK8895025.1"/>
    <property type="molecule type" value="Genomic_DNA"/>
</dbReference>
<accession>A0ABR2KYD4</accession>